<sequence length="344" mass="36713">MKRRSWGDKASTMTMATVETVQEPRCSMVGHTMTSTCLGSIESMREARHSLVGHAPTTLVATVETVQEAWCFVVGHIAAPTRSGSVESVREARLTTIGGDLTSKSDEKNDKDSAFLGKATLVSAAPGTTTLGREFPGNAKSDKSSTGSEFLGSMTSDTTTPGREFPGSVTSGTMTPARLMPTSEVVAGQFMSPPTARSDLFDADNNVGAPHRFRRLGGSSRRTCGTTAAPRDQEGRARRLHQAQGTVRHERLRTARGGGLAGGPRSGGKARAGRTGYTKPQKTDIPTKATSGFTSCTIKSESSTSNSFDKVEGEIVESTMVFSEHAAACMQHQRQQLPMHVRKW</sequence>
<feature type="region of interest" description="Disordered" evidence="1">
    <location>
        <begin position="256"/>
        <end position="290"/>
    </location>
</feature>
<dbReference type="Gramene" id="TuG1812G0700002975.01.T01">
    <property type="protein sequence ID" value="TuG1812G0700002975.01.T01.cds376283"/>
    <property type="gene ID" value="TuG1812G0700002975.01"/>
</dbReference>
<keyword evidence="3" id="KW-1185">Reference proteome</keyword>
<feature type="compositionally biased region" description="Gly residues" evidence="1">
    <location>
        <begin position="256"/>
        <end position="266"/>
    </location>
</feature>
<protein>
    <submittedName>
        <fullName evidence="2">Uncharacterized protein</fullName>
    </submittedName>
</protein>
<feature type="compositionally biased region" description="Polar residues" evidence="1">
    <location>
        <begin position="144"/>
        <end position="161"/>
    </location>
</feature>
<dbReference type="Proteomes" id="UP000015106">
    <property type="component" value="Chromosome 7"/>
</dbReference>
<accession>A0A8R7QZ07</accession>
<dbReference type="AlphaFoldDB" id="A0A8R7QZ07"/>
<proteinExistence type="predicted"/>
<reference evidence="2" key="3">
    <citation type="submission" date="2022-06" db="UniProtKB">
        <authorList>
            <consortium name="EnsemblPlants"/>
        </authorList>
    </citation>
    <scope>IDENTIFICATION</scope>
</reference>
<organism evidence="2 3">
    <name type="scientific">Triticum urartu</name>
    <name type="common">Red wild einkorn</name>
    <name type="synonym">Crithodium urartu</name>
    <dbReference type="NCBI Taxonomy" id="4572"/>
    <lineage>
        <taxon>Eukaryota</taxon>
        <taxon>Viridiplantae</taxon>
        <taxon>Streptophyta</taxon>
        <taxon>Embryophyta</taxon>
        <taxon>Tracheophyta</taxon>
        <taxon>Spermatophyta</taxon>
        <taxon>Magnoliopsida</taxon>
        <taxon>Liliopsida</taxon>
        <taxon>Poales</taxon>
        <taxon>Poaceae</taxon>
        <taxon>BOP clade</taxon>
        <taxon>Pooideae</taxon>
        <taxon>Triticodae</taxon>
        <taxon>Triticeae</taxon>
        <taxon>Triticinae</taxon>
        <taxon>Triticum</taxon>
    </lineage>
</organism>
<feature type="region of interest" description="Disordered" evidence="1">
    <location>
        <begin position="211"/>
        <end position="238"/>
    </location>
</feature>
<name>A0A8R7QZ07_TRIUA</name>
<dbReference type="EnsemblPlants" id="TuG1812G0700002975.01.T01">
    <property type="protein sequence ID" value="TuG1812G0700002975.01.T01.cds376283"/>
    <property type="gene ID" value="TuG1812G0700002975.01"/>
</dbReference>
<evidence type="ECO:0000313" key="2">
    <source>
        <dbReference type="EnsemblPlants" id="TuG1812G0700002975.01.T01.cds376283"/>
    </source>
</evidence>
<evidence type="ECO:0000313" key="3">
    <source>
        <dbReference type="Proteomes" id="UP000015106"/>
    </source>
</evidence>
<reference evidence="3" key="1">
    <citation type="journal article" date="2013" name="Nature">
        <title>Draft genome of the wheat A-genome progenitor Triticum urartu.</title>
        <authorList>
            <person name="Ling H.Q."/>
            <person name="Zhao S."/>
            <person name="Liu D."/>
            <person name="Wang J."/>
            <person name="Sun H."/>
            <person name="Zhang C."/>
            <person name="Fan H."/>
            <person name="Li D."/>
            <person name="Dong L."/>
            <person name="Tao Y."/>
            <person name="Gao C."/>
            <person name="Wu H."/>
            <person name="Li Y."/>
            <person name="Cui Y."/>
            <person name="Guo X."/>
            <person name="Zheng S."/>
            <person name="Wang B."/>
            <person name="Yu K."/>
            <person name="Liang Q."/>
            <person name="Yang W."/>
            <person name="Lou X."/>
            <person name="Chen J."/>
            <person name="Feng M."/>
            <person name="Jian J."/>
            <person name="Zhang X."/>
            <person name="Luo G."/>
            <person name="Jiang Y."/>
            <person name="Liu J."/>
            <person name="Wang Z."/>
            <person name="Sha Y."/>
            <person name="Zhang B."/>
            <person name="Wu H."/>
            <person name="Tang D."/>
            <person name="Shen Q."/>
            <person name="Xue P."/>
            <person name="Zou S."/>
            <person name="Wang X."/>
            <person name="Liu X."/>
            <person name="Wang F."/>
            <person name="Yang Y."/>
            <person name="An X."/>
            <person name="Dong Z."/>
            <person name="Zhang K."/>
            <person name="Zhang X."/>
            <person name="Luo M.C."/>
            <person name="Dvorak J."/>
            <person name="Tong Y."/>
            <person name="Wang J."/>
            <person name="Yang H."/>
            <person name="Li Z."/>
            <person name="Wang D."/>
            <person name="Zhang A."/>
            <person name="Wang J."/>
        </authorList>
    </citation>
    <scope>NUCLEOTIDE SEQUENCE</scope>
    <source>
        <strain evidence="3">cv. G1812</strain>
    </source>
</reference>
<reference evidence="2" key="2">
    <citation type="submission" date="2018-03" db="EMBL/GenBank/DDBJ databases">
        <title>The Triticum urartu genome reveals the dynamic nature of wheat genome evolution.</title>
        <authorList>
            <person name="Ling H."/>
            <person name="Ma B."/>
            <person name="Shi X."/>
            <person name="Liu H."/>
            <person name="Dong L."/>
            <person name="Sun H."/>
            <person name="Cao Y."/>
            <person name="Gao Q."/>
            <person name="Zheng S."/>
            <person name="Li Y."/>
            <person name="Yu Y."/>
            <person name="Du H."/>
            <person name="Qi M."/>
            <person name="Li Y."/>
            <person name="Yu H."/>
            <person name="Cui Y."/>
            <person name="Wang N."/>
            <person name="Chen C."/>
            <person name="Wu H."/>
            <person name="Zhao Y."/>
            <person name="Zhang J."/>
            <person name="Li Y."/>
            <person name="Zhou W."/>
            <person name="Zhang B."/>
            <person name="Hu W."/>
            <person name="Eijk M."/>
            <person name="Tang J."/>
            <person name="Witsenboer H."/>
            <person name="Zhao S."/>
            <person name="Li Z."/>
            <person name="Zhang A."/>
            <person name="Wang D."/>
            <person name="Liang C."/>
        </authorList>
    </citation>
    <scope>NUCLEOTIDE SEQUENCE [LARGE SCALE GENOMIC DNA]</scope>
    <source>
        <strain evidence="2">cv. G1812</strain>
    </source>
</reference>
<evidence type="ECO:0000256" key="1">
    <source>
        <dbReference type="SAM" id="MobiDB-lite"/>
    </source>
</evidence>
<feature type="region of interest" description="Disordered" evidence="1">
    <location>
        <begin position="127"/>
        <end position="176"/>
    </location>
</feature>